<name>A0A7X0IWM8_9HYPH</name>
<dbReference type="Proteomes" id="UP000565576">
    <property type="component" value="Unassembled WGS sequence"/>
</dbReference>
<evidence type="ECO:0000313" key="1">
    <source>
        <dbReference type="EMBL" id="MBB6487081.1"/>
    </source>
</evidence>
<dbReference type="EMBL" id="JACHBG010000011">
    <property type="protein sequence ID" value="MBB6487081.1"/>
    <property type="molecule type" value="Genomic_DNA"/>
</dbReference>
<sequence>MTAREPASLEVSVPSEAVSLYAPNASASLQEFGGLLQRAFIGLLLSECHDCNFPRFTSVTIAMHLMLRTDLNSLVH</sequence>
<accession>A0A7X0IWM8</accession>
<proteinExistence type="predicted"/>
<comment type="caution">
    <text evidence="1">The sequence shown here is derived from an EMBL/GenBank/DDBJ whole genome shotgun (WGS) entry which is preliminary data.</text>
</comment>
<dbReference type="RefSeq" id="WP_184707598.1">
    <property type="nucleotide sequence ID" value="NZ_JACHBG010000011.1"/>
</dbReference>
<organism evidence="1 2">
    <name type="scientific">Rhizobium lusitanum</name>
    <dbReference type="NCBI Taxonomy" id="293958"/>
    <lineage>
        <taxon>Bacteria</taxon>
        <taxon>Pseudomonadati</taxon>
        <taxon>Pseudomonadota</taxon>
        <taxon>Alphaproteobacteria</taxon>
        <taxon>Hyphomicrobiales</taxon>
        <taxon>Rhizobiaceae</taxon>
        <taxon>Rhizobium/Agrobacterium group</taxon>
        <taxon>Rhizobium</taxon>
    </lineage>
</organism>
<reference evidence="1 2" key="1">
    <citation type="submission" date="2020-08" db="EMBL/GenBank/DDBJ databases">
        <title>Genomic Encyclopedia of Type Strains, Phase IV (KMG-V): Genome sequencing to study the core and pangenomes of soil and plant-associated prokaryotes.</title>
        <authorList>
            <person name="Whitman W."/>
        </authorList>
    </citation>
    <scope>NUCLEOTIDE SEQUENCE [LARGE SCALE GENOMIC DNA]</scope>
    <source>
        <strain evidence="1 2">SEMIA 4060</strain>
    </source>
</reference>
<protein>
    <submittedName>
        <fullName evidence="1">Uncharacterized protein</fullName>
    </submittedName>
</protein>
<gene>
    <name evidence="1" type="ORF">GGD46_004381</name>
</gene>
<evidence type="ECO:0000313" key="2">
    <source>
        <dbReference type="Proteomes" id="UP000565576"/>
    </source>
</evidence>
<dbReference type="AlphaFoldDB" id="A0A7X0IWM8"/>